<keyword evidence="8 15" id="KW-0418">Kinase</keyword>
<evidence type="ECO:0000256" key="13">
    <source>
        <dbReference type="ARBA" id="ARBA00048967"/>
    </source>
</evidence>
<dbReference type="InterPro" id="IPR015793">
    <property type="entry name" value="Pyrv_Knase_brl"/>
</dbReference>
<dbReference type="NCBIfam" id="NF004491">
    <property type="entry name" value="PRK05826.1"/>
    <property type="match status" value="1"/>
</dbReference>
<evidence type="ECO:0000256" key="4">
    <source>
        <dbReference type="ARBA" id="ARBA00008663"/>
    </source>
</evidence>
<keyword evidence="6" id="KW-0479">Metal-binding</keyword>
<comment type="similarity">
    <text evidence="4 15">Belongs to the pyruvate kinase family.</text>
</comment>
<name>A0A0T6BBN4_9SCAR</name>
<protein>
    <recommendedName>
        <fullName evidence="15">Pyruvate kinase</fullName>
        <ecNumber evidence="15">2.7.1.40</ecNumber>
    </recommendedName>
</protein>
<organism evidence="18 19">
    <name type="scientific">Oryctes borbonicus</name>
    <dbReference type="NCBI Taxonomy" id="1629725"/>
    <lineage>
        <taxon>Eukaryota</taxon>
        <taxon>Metazoa</taxon>
        <taxon>Ecdysozoa</taxon>
        <taxon>Arthropoda</taxon>
        <taxon>Hexapoda</taxon>
        <taxon>Insecta</taxon>
        <taxon>Pterygota</taxon>
        <taxon>Neoptera</taxon>
        <taxon>Endopterygota</taxon>
        <taxon>Coleoptera</taxon>
        <taxon>Polyphaga</taxon>
        <taxon>Scarabaeiformia</taxon>
        <taxon>Scarabaeidae</taxon>
        <taxon>Dynastinae</taxon>
        <taxon>Oryctes</taxon>
    </lineage>
</organism>
<dbReference type="GO" id="GO:0030955">
    <property type="term" value="F:potassium ion binding"/>
    <property type="evidence" value="ECO:0007669"/>
    <property type="project" value="InterPro"/>
</dbReference>
<keyword evidence="5 15" id="KW-0808">Transferase</keyword>
<evidence type="ECO:0000259" key="17">
    <source>
        <dbReference type="Pfam" id="PF02887"/>
    </source>
</evidence>
<dbReference type="EC" id="2.7.1.40" evidence="15"/>
<comment type="caution">
    <text evidence="18">The sequence shown here is derived from an EMBL/GenBank/DDBJ whole genome shotgun (WGS) entry which is preliminary data.</text>
</comment>
<dbReference type="InterPro" id="IPR011037">
    <property type="entry name" value="Pyrv_Knase-like_insert_dom_sf"/>
</dbReference>
<evidence type="ECO:0000256" key="11">
    <source>
        <dbReference type="ARBA" id="ARBA00023152"/>
    </source>
</evidence>
<accession>A0A0T6BBN4</accession>
<dbReference type="PRINTS" id="PR01050">
    <property type="entry name" value="PYRUVTKNASE"/>
</dbReference>
<proteinExistence type="inferred from homology"/>
<dbReference type="InterPro" id="IPR040442">
    <property type="entry name" value="Pyrv_kinase-like_dom_sf"/>
</dbReference>
<evidence type="ECO:0000256" key="12">
    <source>
        <dbReference type="ARBA" id="ARBA00023317"/>
    </source>
</evidence>
<dbReference type="SUPFAM" id="SSF50800">
    <property type="entry name" value="PK beta-barrel domain-like"/>
    <property type="match status" value="1"/>
</dbReference>
<keyword evidence="10 15" id="KW-0460">Magnesium</keyword>
<evidence type="ECO:0000256" key="10">
    <source>
        <dbReference type="ARBA" id="ARBA00022842"/>
    </source>
</evidence>
<keyword evidence="19" id="KW-1185">Reference proteome</keyword>
<dbReference type="GO" id="GO:0000287">
    <property type="term" value="F:magnesium ion binding"/>
    <property type="evidence" value="ECO:0007669"/>
    <property type="project" value="InterPro"/>
</dbReference>
<dbReference type="NCBIfam" id="TIGR01064">
    <property type="entry name" value="pyruv_kin"/>
    <property type="match status" value="1"/>
</dbReference>
<dbReference type="InterPro" id="IPR015813">
    <property type="entry name" value="Pyrv/PenolPyrv_kinase-like_dom"/>
</dbReference>
<dbReference type="GO" id="GO:0016301">
    <property type="term" value="F:kinase activity"/>
    <property type="evidence" value="ECO:0007669"/>
    <property type="project" value="UniProtKB-KW"/>
</dbReference>
<evidence type="ECO:0000259" key="16">
    <source>
        <dbReference type="Pfam" id="PF00224"/>
    </source>
</evidence>
<dbReference type="InterPro" id="IPR015795">
    <property type="entry name" value="Pyrv_Knase_C"/>
</dbReference>
<evidence type="ECO:0000256" key="1">
    <source>
        <dbReference type="ARBA" id="ARBA00001946"/>
    </source>
</evidence>
<dbReference type="InterPro" id="IPR001697">
    <property type="entry name" value="Pyr_Knase"/>
</dbReference>
<dbReference type="InterPro" id="IPR018209">
    <property type="entry name" value="Pyrv_Knase_AS"/>
</dbReference>
<dbReference type="PROSITE" id="PS00110">
    <property type="entry name" value="PYRUVATE_KINASE"/>
    <property type="match status" value="1"/>
</dbReference>
<evidence type="ECO:0000256" key="2">
    <source>
        <dbReference type="ARBA" id="ARBA00001958"/>
    </source>
</evidence>
<dbReference type="Gene3D" id="3.20.20.60">
    <property type="entry name" value="Phosphoenolpyruvate-binding domains"/>
    <property type="match status" value="1"/>
</dbReference>
<dbReference type="GO" id="GO:0004743">
    <property type="term" value="F:pyruvate kinase activity"/>
    <property type="evidence" value="ECO:0007669"/>
    <property type="project" value="UniProtKB-EC"/>
</dbReference>
<evidence type="ECO:0000313" key="19">
    <source>
        <dbReference type="Proteomes" id="UP000051574"/>
    </source>
</evidence>
<dbReference type="FunFam" id="2.40.33.10:FF:000001">
    <property type="entry name" value="Pyruvate kinase"/>
    <property type="match status" value="1"/>
</dbReference>
<feature type="domain" description="Pyruvate kinase C-terminal" evidence="17">
    <location>
        <begin position="393"/>
        <end position="495"/>
    </location>
</feature>
<dbReference type="UniPathway" id="UPA00109">
    <property type="reaction ID" value="UER00188"/>
</dbReference>
<sequence>RMEFGDSSNHLRQQANLNIHLEKNKLCLSGIVCTIGPASTNANILLDMMKSGMSVARLNFSHGSQSEHTDRIKVIRKALELYKTASNETYPLAIGLDTKGPEIRTGNIMQGSQSKVEIQAGTYVRLTTDPRYKTMSTNRIIYVDYQRLPQVIKVGDTVYIDDGKIILNCTQIQTDIIECKVINGGMLGSKKGVNLPGFKLGLPAVSEQDKEDLSWGIRNNIDMVFASFIHTAGDVRDIRNALGPLGKDIWVIAKIETQEAVDNIEQIIEASDGIMIARGDLALQIPIEKVFLAQKSIIAKCNLRGKPVICATQMLESMLDNQRPSRPDVSDISNAILDGADCVMLSGETAVGKYPVECVKTMTKICKEAEAAVWNGRLLQEMLANSSSLDERNAISAASVVTATLCKASAIILSSGSSVELSELISKYKPRCPILAVTKDINFAEKIGLFRGVHPIISETGTFSTGLEAQQLLQNVLGYVKSKGFVNNGDRVLFLRKGIKVSKSYKDRFLLEVLTVTDLNEK</sequence>
<keyword evidence="7" id="KW-0547">Nucleotide-binding</keyword>
<evidence type="ECO:0000256" key="8">
    <source>
        <dbReference type="ARBA" id="ARBA00022777"/>
    </source>
</evidence>
<dbReference type="PANTHER" id="PTHR11817">
    <property type="entry name" value="PYRUVATE KINASE"/>
    <property type="match status" value="1"/>
</dbReference>
<evidence type="ECO:0000313" key="18">
    <source>
        <dbReference type="EMBL" id="KRT84760.1"/>
    </source>
</evidence>
<dbReference type="Gene3D" id="2.40.33.10">
    <property type="entry name" value="PK beta-barrel domain-like"/>
    <property type="match status" value="1"/>
</dbReference>
<evidence type="ECO:0000256" key="14">
    <source>
        <dbReference type="ARBA" id="ARBA00058419"/>
    </source>
</evidence>
<dbReference type="Proteomes" id="UP000051574">
    <property type="component" value="Unassembled WGS sequence"/>
</dbReference>
<keyword evidence="12" id="KW-0670">Pyruvate</keyword>
<feature type="domain" description="Pyruvate kinase barrel" evidence="16">
    <location>
        <begin position="30"/>
        <end position="359"/>
    </location>
</feature>
<comment type="cofactor">
    <cofactor evidence="1">
        <name>Mg(2+)</name>
        <dbReference type="ChEBI" id="CHEBI:18420"/>
    </cofactor>
</comment>
<dbReference type="FunFam" id="3.20.20.60:FF:000025">
    <property type="entry name" value="Pyruvate kinase"/>
    <property type="match status" value="1"/>
</dbReference>
<dbReference type="SUPFAM" id="SSF51621">
    <property type="entry name" value="Phosphoenolpyruvate/pyruvate domain"/>
    <property type="match status" value="1"/>
</dbReference>
<comment type="pathway">
    <text evidence="3 15">Carbohydrate degradation; glycolysis; pyruvate from D-glyceraldehyde 3-phosphate: step 5/5.</text>
</comment>
<dbReference type="AlphaFoldDB" id="A0A0T6BBN4"/>
<dbReference type="Pfam" id="PF00224">
    <property type="entry name" value="PK"/>
    <property type="match status" value="1"/>
</dbReference>
<dbReference type="Pfam" id="PF02887">
    <property type="entry name" value="PK_C"/>
    <property type="match status" value="1"/>
</dbReference>
<evidence type="ECO:0000256" key="7">
    <source>
        <dbReference type="ARBA" id="ARBA00022741"/>
    </source>
</evidence>
<evidence type="ECO:0000256" key="15">
    <source>
        <dbReference type="RuleBase" id="RU000504"/>
    </source>
</evidence>
<evidence type="ECO:0000256" key="5">
    <source>
        <dbReference type="ARBA" id="ARBA00022679"/>
    </source>
</evidence>
<dbReference type="OrthoDB" id="108365at2759"/>
<comment type="function">
    <text evidence="14">Pyruvate kinase that catalyzes the conversion of phosphoenolpyruvate to pyruvate with the synthesis of ATP, and which plays a key role in glycolysis.</text>
</comment>
<keyword evidence="9" id="KW-0067">ATP-binding</keyword>
<dbReference type="InterPro" id="IPR036918">
    <property type="entry name" value="Pyrv_Knase_C_sf"/>
</dbReference>
<keyword evidence="11 15" id="KW-0324">Glycolysis</keyword>
<evidence type="ECO:0000256" key="6">
    <source>
        <dbReference type="ARBA" id="ARBA00022723"/>
    </source>
</evidence>
<reference evidence="18 19" key="1">
    <citation type="submission" date="2015-09" db="EMBL/GenBank/DDBJ databases">
        <title>Draft genome of the scarab beetle Oryctes borbonicus.</title>
        <authorList>
            <person name="Meyer J.M."/>
            <person name="Markov G.V."/>
            <person name="Baskaran P."/>
            <person name="Herrmann M."/>
            <person name="Sommer R.J."/>
            <person name="Roedelsperger C."/>
        </authorList>
    </citation>
    <scope>NUCLEOTIDE SEQUENCE [LARGE SCALE GENOMIC DNA]</scope>
    <source>
        <strain evidence="18">OB123</strain>
        <tissue evidence="18">Whole animal</tissue>
    </source>
</reference>
<gene>
    <name evidence="18" type="ORF">AMK59_2610</name>
</gene>
<dbReference type="SUPFAM" id="SSF52935">
    <property type="entry name" value="PK C-terminal domain-like"/>
    <property type="match status" value="1"/>
</dbReference>
<comment type="catalytic activity">
    <reaction evidence="13">
        <text>pyruvate + ATP = phosphoenolpyruvate + ADP + H(+)</text>
        <dbReference type="Rhea" id="RHEA:18157"/>
        <dbReference type="ChEBI" id="CHEBI:15361"/>
        <dbReference type="ChEBI" id="CHEBI:15378"/>
        <dbReference type="ChEBI" id="CHEBI:30616"/>
        <dbReference type="ChEBI" id="CHEBI:58702"/>
        <dbReference type="ChEBI" id="CHEBI:456216"/>
        <dbReference type="EC" id="2.7.1.40"/>
    </reaction>
    <physiologicalReaction direction="right-to-left" evidence="13">
        <dbReference type="Rhea" id="RHEA:18159"/>
    </physiologicalReaction>
</comment>
<dbReference type="InterPro" id="IPR015806">
    <property type="entry name" value="Pyrv_Knase_insert_dom_sf"/>
</dbReference>
<evidence type="ECO:0000256" key="9">
    <source>
        <dbReference type="ARBA" id="ARBA00022840"/>
    </source>
</evidence>
<dbReference type="Gene3D" id="3.40.1380.20">
    <property type="entry name" value="Pyruvate kinase, C-terminal domain"/>
    <property type="match status" value="1"/>
</dbReference>
<dbReference type="GO" id="GO:0005524">
    <property type="term" value="F:ATP binding"/>
    <property type="evidence" value="ECO:0007669"/>
    <property type="project" value="UniProtKB-KW"/>
</dbReference>
<dbReference type="EMBL" id="LJIG01002180">
    <property type="protein sequence ID" value="KRT84760.1"/>
    <property type="molecule type" value="Genomic_DNA"/>
</dbReference>
<comment type="cofactor">
    <cofactor evidence="2">
        <name>K(+)</name>
        <dbReference type="ChEBI" id="CHEBI:29103"/>
    </cofactor>
</comment>
<feature type="non-terminal residue" evidence="18">
    <location>
        <position position="1"/>
    </location>
</feature>
<evidence type="ECO:0000256" key="3">
    <source>
        <dbReference type="ARBA" id="ARBA00004997"/>
    </source>
</evidence>